<accession>A0A3E4GT35</accession>
<keyword evidence="7" id="KW-1185">Reference proteome</keyword>
<dbReference type="Proteomes" id="UP000283360">
    <property type="component" value="Unassembled WGS sequence"/>
</dbReference>
<reference evidence="6 7" key="1">
    <citation type="submission" date="2018-08" db="EMBL/GenBank/DDBJ databases">
        <title>A genome reference for cultivated species of the human gut microbiota.</title>
        <authorList>
            <person name="Zou Y."/>
            <person name="Xue W."/>
            <person name="Luo G."/>
        </authorList>
    </citation>
    <scope>NUCLEOTIDE SEQUENCE [LARGE SCALE GENOMIC DNA]</scope>
    <source>
        <strain evidence="4 8">AF16-31</strain>
        <strain evidence="3 7">AF18-12LB</strain>
        <strain evidence="5 9">AM22-12LB</strain>
        <strain evidence="2 6">TM07-19</strain>
    </source>
</reference>
<dbReference type="EMBL" id="QRIM01000001">
    <property type="protein sequence ID" value="RHG63033.1"/>
    <property type="molecule type" value="Genomic_DNA"/>
</dbReference>
<evidence type="ECO:0000313" key="8">
    <source>
        <dbReference type="Proteomes" id="UP000285693"/>
    </source>
</evidence>
<sequence>MNKTEKTENEKSSYPQSSIREDLSSAESRSRSRDDEVHSGVDQANVKVKILQVAGYVWQTLQAVREKQECCF</sequence>
<dbReference type="Proteomes" id="UP000260655">
    <property type="component" value="Unassembled WGS sequence"/>
</dbReference>
<proteinExistence type="predicted"/>
<comment type="caution">
    <text evidence="2">The sequence shown here is derived from an EMBL/GenBank/DDBJ whole genome shotgun (WGS) entry which is preliminary data.</text>
</comment>
<name>A0A3E4GT35_9FIRM</name>
<evidence type="ECO:0000313" key="3">
    <source>
        <dbReference type="EMBL" id="RGT89429.1"/>
    </source>
</evidence>
<feature type="compositionally biased region" description="Basic and acidic residues" evidence="1">
    <location>
        <begin position="19"/>
        <end position="39"/>
    </location>
</feature>
<dbReference type="EMBL" id="QRXJ01000011">
    <property type="protein sequence ID" value="RGT89429.1"/>
    <property type="molecule type" value="Genomic_DNA"/>
</dbReference>
<evidence type="ECO:0000313" key="9">
    <source>
        <dbReference type="Proteomes" id="UP000286595"/>
    </source>
</evidence>
<gene>
    <name evidence="5" type="ORF">DW252_01230</name>
    <name evidence="4" type="ORF">DWW65_08655</name>
    <name evidence="3" type="ORF">DWX03_09155</name>
    <name evidence="2" type="ORF">DXD67_03460</name>
</gene>
<evidence type="ECO:0000313" key="7">
    <source>
        <dbReference type="Proteomes" id="UP000283360"/>
    </source>
</evidence>
<evidence type="ECO:0000313" key="6">
    <source>
        <dbReference type="Proteomes" id="UP000260655"/>
    </source>
</evidence>
<dbReference type="Proteomes" id="UP000285693">
    <property type="component" value="Unassembled WGS sequence"/>
</dbReference>
<evidence type="ECO:0000313" key="2">
    <source>
        <dbReference type="EMBL" id="RGJ25594.1"/>
    </source>
</evidence>
<evidence type="ECO:0000313" key="5">
    <source>
        <dbReference type="EMBL" id="RHG63033.1"/>
    </source>
</evidence>
<dbReference type="EMBL" id="QRXY01000010">
    <property type="protein sequence ID" value="RGU45354.1"/>
    <property type="molecule type" value="Genomic_DNA"/>
</dbReference>
<dbReference type="EMBL" id="QSOV01000002">
    <property type="protein sequence ID" value="RGJ25594.1"/>
    <property type="molecule type" value="Genomic_DNA"/>
</dbReference>
<protein>
    <submittedName>
        <fullName evidence="2">Uncharacterized protein</fullName>
    </submittedName>
</protein>
<evidence type="ECO:0000313" key="4">
    <source>
        <dbReference type="EMBL" id="RGU45354.1"/>
    </source>
</evidence>
<feature type="region of interest" description="Disordered" evidence="1">
    <location>
        <begin position="1"/>
        <end position="41"/>
    </location>
</feature>
<evidence type="ECO:0000256" key="1">
    <source>
        <dbReference type="SAM" id="MobiDB-lite"/>
    </source>
</evidence>
<organism evidence="2 6">
    <name type="scientific">Coprococcus comes</name>
    <dbReference type="NCBI Taxonomy" id="410072"/>
    <lineage>
        <taxon>Bacteria</taxon>
        <taxon>Bacillati</taxon>
        <taxon>Bacillota</taxon>
        <taxon>Clostridia</taxon>
        <taxon>Lachnospirales</taxon>
        <taxon>Lachnospiraceae</taxon>
        <taxon>Coprococcus</taxon>
    </lineage>
</organism>
<feature type="compositionally biased region" description="Basic and acidic residues" evidence="1">
    <location>
        <begin position="1"/>
        <end position="11"/>
    </location>
</feature>
<dbReference type="Proteomes" id="UP000286595">
    <property type="component" value="Unassembled WGS sequence"/>
</dbReference>
<dbReference type="AlphaFoldDB" id="A0A3E4GT35"/>